<evidence type="ECO:0000259" key="1">
    <source>
        <dbReference type="Pfam" id="PF13391"/>
    </source>
</evidence>
<gene>
    <name evidence="2" type="ORF">LFZ25_21215</name>
</gene>
<evidence type="ECO:0000313" key="3">
    <source>
        <dbReference type="Proteomes" id="UP000197157"/>
    </source>
</evidence>
<proteinExistence type="predicted"/>
<accession>A0A2C9P4C5</accession>
<reference evidence="2 3" key="1">
    <citation type="submission" date="2017-06" db="EMBL/GenBank/DDBJ databases">
        <title>Salmonella reference genomes for public health.</title>
        <authorList>
            <person name="Robertson J."/>
            <person name="Yoshida C."/>
            <person name="Gurnik S."/>
            <person name="Nash J."/>
        </authorList>
    </citation>
    <scope>NUCLEOTIDE SEQUENCE [LARGE SCALE GENOMIC DNA]</scope>
    <source>
        <strain evidence="2 3">S-1643</strain>
    </source>
</reference>
<dbReference type="Proteomes" id="UP000197157">
    <property type="component" value="Chromosome"/>
</dbReference>
<feature type="domain" description="HNH nuclease" evidence="1">
    <location>
        <begin position="418"/>
        <end position="468"/>
    </location>
</feature>
<dbReference type="InterPro" id="IPR003615">
    <property type="entry name" value="HNH_nuc"/>
</dbReference>
<organism evidence="2 3">
    <name type="scientific">Salmonella enterica subsp. enterica serovar Macclesfield str. S-1643</name>
    <dbReference type="NCBI Taxonomy" id="1242107"/>
    <lineage>
        <taxon>Bacteria</taxon>
        <taxon>Pseudomonadati</taxon>
        <taxon>Pseudomonadota</taxon>
        <taxon>Gammaproteobacteria</taxon>
        <taxon>Enterobacterales</taxon>
        <taxon>Enterobacteriaceae</taxon>
        <taxon>Salmonella</taxon>
    </lineage>
</organism>
<evidence type="ECO:0000313" key="2">
    <source>
        <dbReference type="EMBL" id="ASG18265.1"/>
    </source>
</evidence>
<sequence>MISSMNLIKACIMNDISKKASSKKRTKKAKQKLLTPDQKALQAEQAAKKERLREIKLAIAVHAINLFQKYTALRKKGLDSPTATLQAHADYEKVHGHKFSNSMWTIIKTKAGIQIYDRERQDTRKSLNLAKIPTRLEAKRSVLTQNQKKVHNQNVSTLRLIGGKKLPVTSMGLVVCPVCEIHIKDDAIEWHLRHNHVGHVDNPLTKPVVAPVNTVEDTDSRINRSTGEKFISFWADKPEHTKRYLLQVYPNAIRVTLPFMGLELNSKCITKWFDTLEEAVEVRDLLISDKTLSIESPSIDVENDKEDKRYFNKQVYQTALLTMTKSEAWKLATDEEASMIFLSDRYISPLTPPEPNIETSFVMDGGAIALNEELTKPLEAENDTSATGRTVEVTHKARHAGDQADFKRRVWDNFNGRCAITGYSLPEGILEAAHIEAITEAANNNTSNGLLLEVSLHRMLDKGLMGINPDDLTVHFAIDCIHKSMFEGKTLQPHRVGLDTDKLTAKWKEFNDKS</sequence>
<dbReference type="AlphaFoldDB" id="A0A2C9P4C5"/>
<name>A0A2C9P4C5_SALET</name>
<dbReference type="Pfam" id="PF13391">
    <property type="entry name" value="HNH_2"/>
    <property type="match status" value="1"/>
</dbReference>
<dbReference type="EMBL" id="CP022117">
    <property type="protein sequence ID" value="ASG18265.1"/>
    <property type="molecule type" value="Genomic_DNA"/>
</dbReference>
<protein>
    <recommendedName>
        <fullName evidence="1">HNH nuclease domain-containing protein</fullName>
    </recommendedName>
</protein>